<feature type="compositionally biased region" description="Low complexity" evidence="1">
    <location>
        <begin position="8"/>
        <end position="24"/>
    </location>
</feature>
<dbReference type="STRING" id="269621.A0A238F943"/>
<evidence type="ECO:0000313" key="4">
    <source>
        <dbReference type="Proteomes" id="UP000198372"/>
    </source>
</evidence>
<feature type="region of interest" description="Disordered" evidence="1">
    <location>
        <begin position="950"/>
        <end position="1047"/>
    </location>
</feature>
<feature type="region of interest" description="Disordered" evidence="1">
    <location>
        <begin position="703"/>
        <end position="918"/>
    </location>
</feature>
<evidence type="ECO:0000256" key="1">
    <source>
        <dbReference type="SAM" id="MobiDB-lite"/>
    </source>
</evidence>
<dbReference type="Pfam" id="PF12738">
    <property type="entry name" value="PTCB-BRCT"/>
    <property type="match status" value="2"/>
</dbReference>
<feature type="region of interest" description="Disordered" evidence="1">
    <location>
        <begin position="58"/>
        <end position="86"/>
    </location>
</feature>
<dbReference type="GO" id="GO:0006302">
    <property type="term" value="P:double-strand break repair"/>
    <property type="evidence" value="ECO:0007669"/>
    <property type="project" value="TreeGrafter"/>
</dbReference>
<dbReference type="InterPro" id="IPR053036">
    <property type="entry name" value="CellCycle_DNARepair_Reg"/>
</dbReference>
<feature type="region of interest" description="Disordered" evidence="1">
    <location>
        <begin position="1"/>
        <end position="24"/>
    </location>
</feature>
<sequence>MSHSTIDTGATTATTTTTTTASTTAQGVDSRLFSGVHFRLNHSLRRGVRKQLHHLLVSNGATEVPPPPAEDDLDPTSESSSRTGVVDPSLTHWITDTLDFPEYVQLRPHESSSMTTSLAVPRVGGKGKFSAGTEKVKDEIDEQVKIVTPFWVTRSYDLQQLQQPRHYSADPLLIFSGLCVCCDGLPETDVHSIAAGVQSLGGQSRRELTREVTHLLLMSPEGVKYEAWLKHGAAVGMVALLPHWFEDCFKLRQLIPHDIYAFPDPPYINLRTIDTAKSYDERLFDLVKTSTLTNGRSDALSIEQMSATKRLELAFSRLADNEPYQRTALIELDRSHVSGASSIALSEPGARARIGAATTVGSSSTNGGTASRAGPATANGSWPPVAGLATSSDDSLFSGYAVYLASDLGLRPGLEEAIQKRIIEAGGRCWSFGLDGGKSGTGKNSLTTSMESRKEAASEVGTNNAAAAISKRDRTDEWDRRREAERELHSSTIVITRTRQGWEWWLAYEAGLSTSSLVDASPKKVGHRRHKMIGNLAWVYHVLAVGKLDPPSSRILHFPLPSLEGVPELRRQLFTISNYSGAARDYVRAMIEALGGTFDGAMCKQTKFVVTASEFGNKVKHARQWGIPLVTHTWLEACLAKWAFINPALSTTYLVEGTSPAIAFPQMVGEARLSKANIEEWVQRDAVKVLREEALSFVLRMREEEGRGGEEEEEGRHVYADADEEGGRTEAQEDVGDEVMEDAQHNSSSPKKPKKKVGIKPIKTKVTKGTKGKQAVADDEHSSEEETTTQAVPKKKAVKAPQAPAMVRKRSSSELTSLSPDPEPEAAAEEEEQDDDDPPAPVAKPTKRKKATAVSKKSNSADPASPAAKNQARGRSGKSSSRKGKNKADSDQDDDDSSSSSSGSGPEPSFTKTFGQIDPANMVVGGSRRAAAGRAAQLLAQQMPDAIRFERELKSSEKKKKVLTPGFAGANGKRGSVGPAGTVKTKDGEEDEEGKGRDEDEEDDAPDMAKPNAKAAKKRKMNEVSEPKDEEEEEHVKHGGPAKKKAKTAIAMAPKGGRFAATMATMATDATNSGQILSFDAPPRGKPALKNGGRKLMLMSTGLGLDAKSPEIKSLKPLGIAWTDNPSLVTHLVVRAMQRTEKFLCCELPTGCLGVAPKIVTKEWIDASLKAGELVGTCSVHCHRGIGTAVDSSPFAPLDEEPYLLKDTVREREYKDTLVEILKRARTKQLFEDYTIYITPGTQPEPKTMQRICQSGGATVSLARLTPPIINKMVENRERTFVISCPGDRREWEALARKKFPIFSVEAVFNSVMHQTLVGFETTSNNRIDGLQLDR</sequence>
<protein>
    <submittedName>
        <fullName evidence="3">BQ2448_1051 protein</fullName>
    </submittedName>
</protein>
<feature type="compositionally biased region" description="Acidic residues" evidence="1">
    <location>
        <begin position="822"/>
        <end position="838"/>
    </location>
</feature>
<dbReference type="Gene3D" id="3.40.50.10190">
    <property type="entry name" value="BRCT domain"/>
    <property type="match status" value="4"/>
</dbReference>
<dbReference type="PANTHER" id="PTHR47667">
    <property type="entry name" value="REGULATOR OF TY1 TRANSPOSITION PROTEIN 107"/>
    <property type="match status" value="1"/>
</dbReference>
<reference evidence="4" key="1">
    <citation type="submission" date="2016-09" db="EMBL/GenBank/DDBJ databases">
        <authorList>
            <person name="Jeantristanb JTB J.-T."/>
            <person name="Ricardo R."/>
        </authorList>
    </citation>
    <scope>NUCLEOTIDE SEQUENCE [LARGE SCALE GENOMIC DNA]</scope>
</reference>
<dbReference type="InterPro" id="IPR001357">
    <property type="entry name" value="BRCT_dom"/>
</dbReference>
<dbReference type="Pfam" id="PF16589">
    <property type="entry name" value="BRCT_2"/>
    <property type="match status" value="1"/>
</dbReference>
<proteinExistence type="predicted"/>
<feature type="domain" description="BRCT" evidence="2">
    <location>
        <begin position="170"/>
        <end position="262"/>
    </location>
</feature>
<dbReference type="Pfam" id="PF16770">
    <property type="entry name" value="RTT107_BRCT_5"/>
    <property type="match status" value="1"/>
</dbReference>
<dbReference type="SUPFAM" id="SSF52113">
    <property type="entry name" value="BRCT domain"/>
    <property type="match status" value="5"/>
</dbReference>
<dbReference type="GO" id="GO:1990683">
    <property type="term" value="P:DNA double-strand break attachment to nuclear envelope"/>
    <property type="evidence" value="ECO:0007669"/>
    <property type="project" value="TreeGrafter"/>
</dbReference>
<evidence type="ECO:0000313" key="3">
    <source>
        <dbReference type="EMBL" id="SCV69657.1"/>
    </source>
</evidence>
<dbReference type="GO" id="GO:0005634">
    <property type="term" value="C:nucleus"/>
    <property type="evidence" value="ECO:0007669"/>
    <property type="project" value="TreeGrafter"/>
</dbReference>
<feature type="compositionally biased region" description="Basic residues" evidence="1">
    <location>
        <begin position="1038"/>
        <end position="1047"/>
    </location>
</feature>
<feature type="compositionally biased region" description="Basic residues" evidence="1">
    <location>
        <begin position="751"/>
        <end position="771"/>
    </location>
</feature>
<feature type="compositionally biased region" description="Acidic residues" evidence="1">
    <location>
        <begin position="732"/>
        <end position="741"/>
    </location>
</feature>
<dbReference type="EMBL" id="FMSP01000005">
    <property type="protein sequence ID" value="SCV69657.1"/>
    <property type="molecule type" value="Genomic_DNA"/>
</dbReference>
<gene>
    <name evidence="3" type="ORF">BQ2448_1051</name>
</gene>
<dbReference type="PROSITE" id="PS50172">
    <property type="entry name" value="BRCT"/>
    <property type="match status" value="2"/>
</dbReference>
<dbReference type="Proteomes" id="UP000198372">
    <property type="component" value="Unassembled WGS sequence"/>
</dbReference>
<name>A0A238F943_9BASI</name>
<feature type="compositionally biased region" description="Low complexity" evidence="1">
    <location>
        <begin position="357"/>
        <end position="374"/>
    </location>
</feature>
<dbReference type="SMART" id="SM00292">
    <property type="entry name" value="BRCT"/>
    <property type="match status" value="3"/>
</dbReference>
<feature type="domain" description="BRCT" evidence="2">
    <location>
        <begin position="573"/>
        <end position="641"/>
    </location>
</feature>
<accession>A0A238F943</accession>
<feature type="compositionally biased region" description="Acidic residues" evidence="1">
    <location>
        <begin position="988"/>
        <end position="1006"/>
    </location>
</feature>
<dbReference type="PANTHER" id="PTHR47667:SF1">
    <property type="entry name" value="REGULATOR OF TY1 TRANSPOSITION PROTEIN 107"/>
    <property type="match status" value="1"/>
</dbReference>
<organism evidence="3 4">
    <name type="scientific">Microbotryum intermedium</name>
    <dbReference type="NCBI Taxonomy" id="269621"/>
    <lineage>
        <taxon>Eukaryota</taxon>
        <taxon>Fungi</taxon>
        <taxon>Dikarya</taxon>
        <taxon>Basidiomycota</taxon>
        <taxon>Pucciniomycotina</taxon>
        <taxon>Microbotryomycetes</taxon>
        <taxon>Microbotryales</taxon>
        <taxon>Microbotryaceae</taxon>
        <taxon>Microbotryum</taxon>
    </lineage>
</organism>
<dbReference type="CDD" id="cd18436">
    <property type="entry name" value="BRCT_BRC1_like_rpt2"/>
    <property type="match status" value="1"/>
</dbReference>
<keyword evidence="4" id="KW-1185">Reference proteome</keyword>
<dbReference type="CDD" id="cd18432">
    <property type="entry name" value="BRCT_PAXIP1_rpt6_like"/>
    <property type="match status" value="1"/>
</dbReference>
<feature type="compositionally biased region" description="Basic and acidic residues" evidence="1">
    <location>
        <begin position="703"/>
        <end position="731"/>
    </location>
</feature>
<feature type="region of interest" description="Disordered" evidence="1">
    <location>
        <begin position="357"/>
        <end position="381"/>
    </location>
</feature>
<dbReference type="GO" id="GO:0035361">
    <property type="term" value="C:Cul8-RING ubiquitin ligase complex"/>
    <property type="evidence" value="ECO:0007669"/>
    <property type="project" value="TreeGrafter"/>
</dbReference>
<dbReference type="OrthoDB" id="342264at2759"/>
<evidence type="ECO:0000259" key="2">
    <source>
        <dbReference type="PROSITE" id="PS50172"/>
    </source>
</evidence>
<dbReference type="InterPro" id="IPR036420">
    <property type="entry name" value="BRCT_dom_sf"/>
</dbReference>